<evidence type="ECO:0000313" key="1">
    <source>
        <dbReference type="EMBL" id="OGG93282.1"/>
    </source>
</evidence>
<gene>
    <name evidence="1" type="ORF">A2527_13640</name>
</gene>
<proteinExistence type="predicted"/>
<dbReference type="STRING" id="1817772.A2527_13640"/>
<accession>A0A1F6G5C6</accession>
<evidence type="ECO:0000313" key="2">
    <source>
        <dbReference type="Proteomes" id="UP000178449"/>
    </source>
</evidence>
<dbReference type="AlphaFoldDB" id="A0A1F6G5C6"/>
<reference evidence="1 2" key="1">
    <citation type="journal article" date="2016" name="Nat. Commun.">
        <title>Thousands of microbial genomes shed light on interconnected biogeochemical processes in an aquifer system.</title>
        <authorList>
            <person name="Anantharaman K."/>
            <person name="Brown C.T."/>
            <person name="Hug L.A."/>
            <person name="Sharon I."/>
            <person name="Castelle C.J."/>
            <person name="Probst A.J."/>
            <person name="Thomas B.C."/>
            <person name="Singh A."/>
            <person name="Wilkins M.J."/>
            <person name="Karaoz U."/>
            <person name="Brodie E.L."/>
            <person name="Williams K.H."/>
            <person name="Hubbard S.S."/>
            <person name="Banfield J.F."/>
        </authorList>
    </citation>
    <scope>NUCLEOTIDE SEQUENCE [LARGE SCALE GENOMIC DNA]</scope>
</reference>
<name>A0A1F6G5C6_9PROT</name>
<organism evidence="1 2">
    <name type="scientific">Candidatus Lambdaproteobacteria bacterium RIFOXYD2_FULL_50_16</name>
    <dbReference type="NCBI Taxonomy" id="1817772"/>
    <lineage>
        <taxon>Bacteria</taxon>
        <taxon>Pseudomonadati</taxon>
        <taxon>Pseudomonadota</taxon>
        <taxon>Candidatus Lambdaproteobacteria</taxon>
    </lineage>
</organism>
<sequence>MIQIAPFYCPNCDGLAFVQRERRLIVDFHRGHWSHHPCRLHNEIPILELDYVKLILASKADDGYPFKYVESGHHRHQEPSQGVVLRLPHQGKLYYQIITTDNGIFEIKFHEDPKLKKGQLIGLPGIKRVGPGRFRVTEWSFLDLPEELGQQIPGEIYRLTLKHPEQQILERHCERLLTHFIRSGTPVLGILPGLIEGEAHCRHILLGHQLNVITALEKVDLPAQVERSFHQITAEQLI</sequence>
<dbReference type="EMBL" id="MFNE01000052">
    <property type="protein sequence ID" value="OGG93282.1"/>
    <property type="molecule type" value="Genomic_DNA"/>
</dbReference>
<comment type="caution">
    <text evidence="1">The sequence shown here is derived from an EMBL/GenBank/DDBJ whole genome shotgun (WGS) entry which is preliminary data.</text>
</comment>
<dbReference type="Proteomes" id="UP000178449">
    <property type="component" value="Unassembled WGS sequence"/>
</dbReference>
<protein>
    <submittedName>
        <fullName evidence="1">Uncharacterized protein</fullName>
    </submittedName>
</protein>